<dbReference type="SUPFAM" id="SSF51197">
    <property type="entry name" value="Clavaminate synthase-like"/>
    <property type="match status" value="1"/>
</dbReference>
<dbReference type="GO" id="GO:0010468">
    <property type="term" value="P:regulation of gene expression"/>
    <property type="evidence" value="ECO:0007669"/>
    <property type="project" value="TreeGrafter"/>
</dbReference>
<dbReference type="Proteomes" id="UP000663864">
    <property type="component" value="Unassembled WGS sequence"/>
</dbReference>
<dbReference type="PANTHER" id="PTHR10694">
    <property type="entry name" value="LYSINE-SPECIFIC DEMETHYLASE"/>
    <property type="match status" value="1"/>
</dbReference>
<dbReference type="EMBL" id="CAJNOO010001236">
    <property type="protein sequence ID" value="CAF1119910.1"/>
    <property type="molecule type" value="Genomic_DNA"/>
</dbReference>
<dbReference type="Proteomes" id="UP000663870">
    <property type="component" value="Unassembled WGS sequence"/>
</dbReference>
<reference evidence="5" key="1">
    <citation type="submission" date="2021-02" db="EMBL/GenBank/DDBJ databases">
        <authorList>
            <person name="Nowell W R."/>
        </authorList>
    </citation>
    <scope>NUCLEOTIDE SEQUENCE</scope>
</reference>
<dbReference type="EMBL" id="CAJNOH010001075">
    <property type="protein sequence ID" value="CAF1172407.1"/>
    <property type="molecule type" value="Genomic_DNA"/>
</dbReference>
<evidence type="ECO:0000313" key="3">
    <source>
        <dbReference type="EMBL" id="CAF1159225.1"/>
    </source>
</evidence>
<dbReference type="InterPro" id="IPR035979">
    <property type="entry name" value="RBD_domain_sf"/>
</dbReference>
<dbReference type="Proteomes" id="UP000663854">
    <property type="component" value="Unassembled WGS sequence"/>
</dbReference>
<evidence type="ECO:0000313" key="5">
    <source>
        <dbReference type="EMBL" id="CAF1210379.1"/>
    </source>
</evidence>
<dbReference type="Gene3D" id="2.60.120.650">
    <property type="entry name" value="Cupin"/>
    <property type="match status" value="1"/>
</dbReference>
<dbReference type="EMBL" id="CAJNOT010001510">
    <property type="protein sequence ID" value="CAF1210379.1"/>
    <property type="molecule type" value="Genomic_DNA"/>
</dbReference>
<dbReference type="Gene3D" id="3.30.70.330">
    <property type="match status" value="2"/>
</dbReference>
<dbReference type="SMART" id="SM00558">
    <property type="entry name" value="JmjC"/>
    <property type="match status" value="1"/>
</dbReference>
<dbReference type="GO" id="GO:0005634">
    <property type="term" value="C:nucleus"/>
    <property type="evidence" value="ECO:0007669"/>
    <property type="project" value="TreeGrafter"/>
</dbReference>
<dbReference type="Pfam" id="PF02373">
    <property type="entry name" value="JmjC"/>
    <property type="match status" value="1"/>
</dbReference>
<dbReference type="InterPro" id="IPR003347">
    <property type="entry name" value="JmjC_dom"/>
</dbReference>
<dbReference type="AlphaFoldDB" id="A0A814WXY4"/>
<proteinExistence type="predicted"/>
<dbReference type="Proteomes" id="UP000663882">
    <property type="component" value="Unassembled WGS sequence"/>
</dbReference>
<gene>
    <name evidence="6" type="ORF">JXQ802_LOCUS36325</name>
    <name evidence="4" type="ORF">PYM288_LOCUS23347</name>
    <name evidence="2" type="ORF">RFH988_LOCUS20294</name>
    <name evidence="3" type="ORF">SEV965_LOCUS18879</name>
    <name evidence="5" type="ORF">ZHD862_LOCUS23330</name>
</gene>
<evidence type="ECO:0000259" key="1">
    <source>
        <dbReference type="PROSITE" id="PS51184"/>
    </source>
</evidence>
<dbReference type="EMBL" id="CAJNOU010001146">
    <property type="protein sequence ID" value="CAF1159225.1"/>
    <property type="molecule type" value="Genomic_DNA"/>
</dbReference>
<dbReference type="OrthoDB" id="8951118at2759"/>
<evidence type="ECO:0000313" key="6">
    <source>
        <dbReference type="EMBL" id="CAF1429136.1"/>
    </source>
</evidence>
<dbReference type="PROSITE" id="PS51184">
    <property type="entry name" value="JMJC"/>
    <property type="match status" value="1"/>
</dbReference>
<protein>
    <recommendedName>
        <fullName evidence="1">JmjC domain-containing protein</fullName>
    </recommendedName>
</protein>
<evidence type="ECO:0000313" key="2">
    <source>
        <dbReference type="EMBL" id="CAF1119910.1"/>
    </source>
</evidence>
<dbReference type="GO" id="GO:0032452">
    <property type="term" value="F:histone demethylase activity"/>
    <property type="evidence" value="ECO:0007669"/>
    <property type="project" value="TreeGrafter"/>
</dbReference>
<comment type="caution">
    <text evidence="5">The sequence shown here is derived from an EMBL/GenBank/DDBJ whole genome shotgun (WGS) entry which is preliminary data.</text>
</comment>
<accession>A0A814WXY4</accession>
<dbReference type="InterPro" id="IPR012677">
    <property type="entry name" value="Nucleotide-bd_a/b_plait_sf"/>
</dbReference>
<dbReference type="GO" id="GO:0000785">
    <property type="term" value="C:chromatin"/>
    <property type="evidence" value="ECO:0007669"/>
    <property type="project" value="TreeGrafter"/>
</dbReference>
<dbReference type="EMBL" id="CAJNOL010001856">
    <property type="protein sequence ID" value="CAF1429136.1"/>
    <property type="molecule type" value="Genomic_DNA"/>
</dbReference>
<dbReference type="GO" id="GO:0003676">
    <property type="term" value="F:nucleic acid binding"/>
    <property type="evidence" value="ECO:0007669"/>
    <property type="project" value="InterPro"/>
</dbReference>
<organism evidence="5 7">
    <name type="scientific">Rotaria sordida</name>
    <dbReference type="NCBI Taxonomy" id="392033"/>
    <lineage>
        <taxon>Eukaryota</taxon>
        <taxon>Metazoa</taxon>
        <taxon>Spiralia</taxon>
        <taxon>Gnathifera</taxon>
        <taxon>Rotifera</taxon>
        <taxon>Eurotatoria</taxon>
        <taxon>Bdelloidea</taxon>
        <taxon>Philodinida</taxon>
        <taxon>Philodinidae</taxon>
        <taxon>Rotaria</taxon>
    </lineage>
</organism>
<keyword evidence="8" id="KW-1185">Reference proteome</keyword>
<evidence type="ECO:0000313" key="4">
    <source>
        <dbReference type="EMBL" id="CAF1172407.1"/>
    </source>
</evidence>
<evidence type="ECO:0000313" key="8">
    <source>
        <dbReference type="Proteomes" id="UP000663870"/>
    </source>
</evidence>
<dbReference type="CDD" id="cd00590">
    <property type="entry name" value="RRM_SF"/>
    <property type="match status" value="1"/>
</dbReference>
<evidence type="ECO:0000313" key="7">
    <source>
        <dbReference type="Proteomes" id="UP000663864"/>
    </source>
</evidence>
<dbReference type="Proteomes" id="UP000663889">
    <property type="component" value="Unassembled WGS sequence"/>
</dbReference>
<sequence>MTSTIMDVPTLQIDANGLQNLIRFIYKHESLLKQFGTFKIRPHIDCKLALKKRQKNLVLPPITKQITKMDANEHIYFVKDLNSTNESSQNCSIVTDECSFWSSLYCSSQKQQSLNISLSCNTSFFSEKTARSLFDLHRLPNQSLLQLTKAHVRRQIVPCVRRAHGPGAIFPFSCVKQRLFSIDYHHEGGDHYWYMIPNCERELLQKVLNETNSSICLDHGQIFIDPFILEKYCIRYYRLTQHPGEFVVLSAGTLSQSFTKDASWSESIPFALPSWIEDGHAAIPLCQCDVSHHSSVETIDITQFTEERIQKYVHIYLNINNDNKLITLKDHHDMNVITKPTSDNIENNSSNVEMMTSTNMEVIDSFQPTTSSLTISPISLLPSLFNSSAILEKDNRNIDDTNIPVQYKVLEEGIFPDKSGWNVSEATLINFISSGHQLASNMQTNQRHQITSTSTNIQQNVMHNCNMANRFPSIEELLDLVPNMADDTTSIYGYSHESNYSTGPSTTSSNEYITVVGERDRLKKEEIFNQGNIDLRKLFVSGLRNEINANDIRKHFIRCEKVIIKRYRTTPHLKYAIVVHRTSLEATENLRRPIDLNVFGNECRVEYARRRSILHGNQQDFDQKKVVVSRIPENVSENDLCHSFPNCRLIEYCPARTVYCETTITNMKDNSNVLWGHAILLYDNEQLVANVIEHAEQYWINEQQLTVSLYRNKRSLCPARK</sequence>
<feature type="domain" description="JmjC" evidence="1">
    <location>
        <begin position="128"/>
        <end position="287"/>
    </location>
</feature>
<name>A0A814WXY4_9BILA</name>
<dbReference type="SUPFAM" id="SSF54928">
    <property type="entry name" value="RNA-binding domain, RBD"/>
    <property type="match status" value="1"/>
</dbReference>